<protein>
    <recommendedName>
        <fullName evidence="6">Protein kinase domain-containing protein</fullName>
    </recommendedName>
</protein>
<dbReference type="InterPro" id="IPR001611">
    <property type="entry name" value="Leu-rich_rpt"/>
</dbReference>
<dbReference type="PANTHER" id="PTHR48051">
    <property type="match status" value="1"/>
</dbReference>
<keyword evidence="8" id="KW-1185">Reference proteome</keyword>
<dbReference type="Pfam" id="PF07714">
    <property type="entry name" value="PK_Tyr_Ser-Thr"/>
    <property type="match status" value="1"/>
</dbReference>
<dbReference type="GO" id="GO:0005524">
    <property type="term" value="F:ATP binding"/>
    <property type="evidence" value="ECO:0007669"/>
    <property type="project" value="UniProtKB-UniRule"/>
</dbReference>
<dbReference type="InterPro" id="IPR003591">
    <property type="entry name" value="Leu-rich_rpt_typical-subtyp"/>
</dbReference>
<feature type="domain" description="Protein kinase" evidence="6">
    <location>
        <begin position="174"/>
        <end position="434"/>
    </location>
</feature>
<comment type="caution">
    <text evidence="7">The sequence shown here is derived from an EMBL/GenBank/DDBJ whole genome shotgun (WGS) entry which is preliminary data.</text>
</comment>
<dbReference type="GO" id="GO:0004672">
    <property type="term" value="F:protein kinase activity"/>
    <property type="evidence" value="ECO:0007669"/>
    <property type="project" value="InterPro"/>
</dbReference>
<dbReference type="SUPFAM" id="SSF56112">
    <property type="entry name" value="Protein kinase-like (PK-like)"/>
    <property type="match status" value="1"/>
</dbReference>
<keyword evidence="4" id="KW-0547">Nucleotide-binding</keyword>
<evidence type="ECO:0000256" key="4">
    <source>
        <dbReference type="PROSITE-ProRule" id="PRU10141"/>
    </source>
</evidence>
<dbReference type="InterPro" id="IPR017441">
    <property type="entry name" value="Protein_kinase_ATP_BS"/>
</dbReference>
<evidence type="ECO:0000256" key="3">
    <source>
        <dbReference type="ARBA" id="ARBA00022737"/>
    </source>
</evidence>
<organism evidence="7 8">
    <name type="scientific">Prototheca wickerhamii</name>
    <dbReference type="NCBI Taxonomy" id="3111"/>
    <lineage>
        <taxon>Eukaryota</taxon>
        <taxon>Viridiplantae</taxon>
        <taxon>Chlorophyta</taxon>
        <taxon>core chlorophytes</taxon>
        <taxon>Trebouxiophyceae</taxon>
        <taxon>Chlorellales</taxon>
        <taxon>Chlorellaceae</taxon>
        <taxon>Prototheca</taxon>
    </lineage>
</organism>
<proteinExistence type="predicted"/>
<dbReference type="InterPro" id="IPR001245">
    <property type="entry name" value="Ser-Thr/Tyr_kinase_cat_dom"/>
</dbReference>
<name>A0AAD9INW2_PROWI</name>
<dbReference type="InterPro" id="IPR011009">
    <property type="entry name" value="Kinase-like_dom_sf"/>
</dbReference>
<dbReference type="SMART" id="SM00369">
    <property type="entry name" value="LRR_TYP"/>
    <property type="match status" value="3"/>
</dbReference>
<sequence>MRFPDTWATRAKDVTPELLLQLHALPSLKLLDLGGCGLTSLPDGFFAGLSEQLEVLNLAENRLEALPADIGALTNLVRLGLKGNRLTALPALTALVKLQASFNRLTDLPDELERCERLELFRVACCRIERLPASLARLPALSWFSIAGNPVADALSLAAEPRRRHVPLVTIRSLALGPKLGCGASGDVWRAHWDGRDVAVKIFEGEVSPDGRAADEEAVALALADPGLVRVLARLEAPRGLVLGLVEGRPLAEKPNHASLLRCRWDPATRLALGPTLRAARDVAAALAYLHSQGIAHGDVYAHNVLATPDGRAVLCDYGAAFYYDRSEAPYFEAHEVRAYGLLLQGLLRQLDIGFEGMETALSTQKALASLAQSCLHPRPDRRPSFATLTGILRSFQQSAHPRGTSSLQEEEAQSLRSSRLVLTPGSTTSTELE</sequence>
<keyword evidence="2" id="KW-0433">Leucine-rich repeat</keyword>
<dbReference type="Gene3D" id="3.80.10.10">
    <property type="entry name" value="Ribonuclease Inhibitor"/>
    <property type="match status" value="1"/>
</dbReference>
<reference evidence="7" key="1">
    <citation type="submission" date="2021-01" db="EMBL/GenBank/DDBJ databases">
        <authorList>
            <person name="Eckstrom K.M.E."/>
        </authorList>
    </citation>
    <scope>NUCLEOTIDE SEQUENCE</scope>
    <source>
        <strain evidence="7">UVCC 0001</strain>
    </source>
</reference>
<dbReference type="Gene3D" id="3.30.200.20">
    <property type="entry name" value="Phosphorylase Kinase, domain 1"/>
    <property type="match status" value="1"/>
</dbReference>
<feature type="binding site" evidence="4">
    <location>
        <position position="201"/>
    </location>
    <ligand>
        <name>ATP</name>
        <dbReference type="ChEBI" id="CHEBI:30616"/>
    </ligand>
</feature>
<keyword evidence="3" id="KW-0677">Repeat</keyword>
<comment type="subcellular location">
    <subcellularLocation>
        <location evidence="1">Cytoplasm</location>
        <location evidence="1">Cytoskeleton</location>
        <location evidence="1">Cilium axoneme</location>
    </subcellularLocation>
</comment>
<accession>A0AAD9INW2</accession>
<dbReference type="InterPro" id="IPR000719">
    <property type="entry name" value="Prot_kinase_dom"/>
</dbReference>
<evidence type="ECO:0000256" key="5">
    <source>
        <dbReference type="SAM" id="MobiDB-lite"/>
    </source>
</evidence>
<gene>
    <name evidence="7" type="ORF">QBZ16_000273</name>
</gene>
<evidence type="ECO:0000313" key="8">
    <source>
        <dbReference type="Proteomes" id="UP001255856"/>
    </source>
</evidence>
<evidence type="ECO:0000256" key="2">
    <source>
        <dbReference type="ARBA" id="ARBA00022614"/>
    </source>
</evidence>
<dbReference type="GO" id="GO:0005930">
    <property type="term" value="C:axoneme"/>
    <property type="evidence" value="ECO:0007669"/>
    <property type="project" value="UniProtKB-SubCell"/>
</dbReference>
<dbReference type="AlphaFoldDB" id="A0AAD9INW2"/>
<evidence type="ECO:0000259" key="6">
    <source>
        <dbReference type="PROSITE" id="PS50011"/>
    </source>
</evidence>
<keyword evidence="4" id="KW-0067">ATP-binding</keyword>
<dbReference type="SUPFAM" id="SSF52058">
    <property type="entry name" value="L domain-like"/>
    <property type="match status" value="1"/>
</dbReference>
<feature type="compositionally biased region" description="Polar residues" evidence="5">
    <location>
        <begin position="398"/>
        <end position="408"/>
    </location>
</feature>
<dbReference type="PROSITE" id="PS50011">
    <property type="entry name" value="PROTEIN_KINASE_DOM"/>
    <property type="match status" value="1"/>
</dbReference>
<feature type="region of interest" description="Disordered" evidence="5">
    <location>
        <begin position="398"/>
        <end position="434"/>
    </location>
</feature>
<evidence type="ECO:0000313" key="7">
    <source>
        <dbReference type="EMBL" id="KAK2080420.1"/>
    </source>
</evidence>
<dbReference type="InterPro" id="IPR032675">
    <property type="entry name" value="LRR_dom_sf"/>
</dbReference>
<dbReference type="Gene3D" id="1.10.510.10">
    <property type="entry name" value="Transferase(Phosphotransferase) domain 1"/>
    <property type="match status" value="1"/>
</dbReference>
<dbReference type="Pfam" id="PF13855">
    <property type="entry name" value="LRR_8"/>
    <property type="match status" value="1"/>
</dbReference>
<dbReference type="SMART" id="SM00364">
    <property type="entry name" value="LRR_BAC"/>
    <property type="match status" value="4"/>
</dbReference>
<dbReference type="InterPro" id="IPR050216">
    <property type="entry name" value="LRR_domain-containing"/>
</dbReference>
<feature type="compositionally biased region" description="Polar residues" evidence="5">
    <location>
        <begin position="425"/>
        <end position="434"/>
    </location>
</feature>
<dbReference type="Proteomes" id="UP001255856">
    <property type="component" value="Unassembled WGS sequence"/>
</dbReference>
<dbReference type="EMBL" id="JASFZW010000001">
    <property type="protein sequence ID" value="KAK2080420.1"/>
    <property type="molecule type" value="Genomic_DNA"/>
</dbReference>
<dbReference type="PANTHER" id="PTHR48051:SF1">
    <property type="entry name" value="RAS SUPPRESSOR PROTEIN 1"/>
    <property type="match status" value="1"/>
</dbReference>
<evidence type="ECO:0000256" key="1">
    <source>
        <dbReference type="ARBA" id="ARBA00004430"/>
    </source>
</evidence>
<dbReference type="PROSITE" id="PS00107">
    <property type="entry name" value="PROTEIN_KINASE_ATP"/>
    <property type="match status" value="1"/>
</dbReference>